<accession>A0A9E5MMM5</accession>
<reference evidence="2" key="1">
    <citation type="submission" date="2020-03" db="EMBL/GenBank/DDBJ databases">
        <authorList>
            <person name="Guo F."/>
        </authorList>
    </citation>
    <scope>NUCLEOTIDE SEQUENCE</scope>
    <source>
        <strain evidence="2">JCM 30134</strain>
    </source>
</reference>
<sequence length="190" mass="22029">MADDIDSEPNFMALCKNCHKIYDTQKTAEEYRQLVAIKKNINKAKELSATWDTQTLHRDISIVASKIGEMDEKSISNTKLSYDALKVSDKTDATFGIINEMKVSQYVLNFFVPIRESLKSLELQEKAKSAFIYSQVKSYYTLLLMKNYDQKEIFEKLCKWFMTNTGITERDKAEVLVSYFIQNCEVFSEC</sequence>
<evidence type="ECO:0000259" key="1">
    <source>
        <dbReference type="Pfam" id="PF20277"/>
    </source>
</evidence>
<keyword evidence="3" id="KW-1185">Reference proteome</keyword>
<dbReference type="RefSeq" id="WP_167189003.1">
    <property type="nucleotide sequence ID" value="NZ_JAAONZ010000014.1"/>
</dbReference>
<evidence type="ECO:0000313" key="2">
    <source>
        <dbReference type="EMBL" id="NHO67042.1"/>
    </source>
</evidence>
<name>A0A9E5MMM5_9GAMM</name>
<dbReference type="InterPro" id="IPR046921">
    <property type="entry name" value="ABC-3C_CTD11"/>
</dbReference>
<dbReference type="Pfam" id="PF20277">
    <property type="entry name" value="CTD11"/>
    <property type="match status" value="1"/>
</dbReference>
<gene>
    <name evidence="2" type="ORF">G8770_15945</name>
</gene>
<dbReference type="EMBL" id="JAAONZ010000014">
    <property type="protein sequence ID" value="NHO67042.1"/>
    <property type="molecule type" value="Genomic_DNA"/>
</dbReference>
<protein>
    <recommendedName>
        <fullName evidence="1">ABC-three component systems C-terminal domain-containing protein</fullName>
    </recommendedName>
</protein>
<evidence type="ECO:0000313" key="3">
    <source>
        <dbReference type="Proteomes" id="UP000787472"/>
    </source>
</evidence>
<dbReference type="AlphaFoldDB" id="A0A9E5MMM5"/>
<feature type="domain" description="ABC-three component systems C-terminal" evidence="1">
    <location>
        <begin position="53"/>
        <end position="187"/>
    </location>
</feature>
<dbReference type="Proteomes" id="UP000787472">
    <property type="component" value="Unassembled WGS sequence"/>
</dbReference>
<comment type="caution">
    <text evidence="2">The sequence shown here is derived from an EMBL/GenBank/DDBJ whole genome shotgun (WGS) entry which is preliminary data.</text>
</comment>
<organism evidence="2 3">
    <name type="scientific">Pseudomaricurvus hydrocarbonicus</name>
    <dbReference type="NCBI Taxonomy" id="1470433"/>
    <lineage>
        <taxon>Bacteria</taxon>
        <taxon>Pseudomonadati</taxon>
        <taxon>Pseudomonadota</taxon>
        <taxon>Gammaproteobacteria</taxon>
        <taxon>Cellvibrionales</taxon>
        <taxon>Cellvibrionaceae</taxon>
        <taxon>Pseudomaricurvus</taxon>
    </lineage>
</organism>
<proteinExistence type="predicted"/>